<proteinExistence type="predicted"/>
<evidence type="ECO:0000313" key="2">
    <source>
        <dbReference type="EMBL" id="MEQ2302652.1"/>
    </source>
</evidence>
<name>A0ABV0Z8V6_9TELE</name>
<comment type="caution">
    <text evidence="2">The sequence shown here is derived from an EMBL/GenBank/DDBJ whole genome shotgun (WGS) entry which is preliminary data.</text>
</comment>
<protein>
    <submittedName>
        <fullName evidence="2">Uncharacterized protein</fullName>
    </submittedName>
</protein>
<keyword evidence="3" id="KW-1185">Reference proteome</keyword>
<dbReference type="EMBL" id="JAHRIP010056911">
    <property type="protein sequence ID" value="MEQ2302652.1"/>
    <property type="molecule type" value="Genomic_DNA"/>
</dbReference>
<feature type="region of interest" description="Disordered" evidence="1">
    <location>
        <begin position="82"/>
        <end position="102"/>
    </location>
</feature>
<reference evidence="2 3" key="1">
    <citation type="submission" date="2021-06" db="EMBL/GenBank/DDBJ databases">
        <authorList>
            <person name="Palmer J.M."/>
        </authorList>
    </citation>
    <scope>NUCLEOTIDE SEQUENCE [LARGE SCALE GENOMIC DNA]</scope>
    <source>
        <strain evidence="2 3">AS_MEX2019</strain>
        <tissue evidence="2">Muscle</tissue>
    </source>
</reference>
<evidence type="ECO:0000313" key="3">
    <source>
        <dbReference type="Proteomes" id="UP001469553"/>
    </source>
</evidence>
<sequence length="102" mass="11506">GEGRSLTLFNSVNLNFLRTEALSFYKVPFVVCFCIRLLLSQDWLLFVQYRGDAFRRFPVAPPALLRPSLSFSFLLAHSQTCKQPQQPIPGGEDATQGALWIS</sequence>
<gene>
    <name evidence="2" type="ORF">AMECASPLE_008864</name>
</gene>
<accession>A0ABV0Z8V6</accession>
<dbReference type="Proteomes" id="UP001469553">
    <property type="component" value="Unassembled WGS sequence"/>
</dbReference>
<feature type="non-terminal residue" evidence="2">
    <location>
        <position position="1"/>
    </location>
</feature>
<evidence type="ECO:0000256" key="1">
    <source>
        <dbReference type="SAM" id="MobiDB-lite"/>
    </source>
</evidence>
<organism evidence="2 3">
    <name type="scientific">Ameca splendens</name>
    <dbReference type="NCBI Taxonomy" id="208324"/>
    <lineage>
        <taxon>Eukaryota</taxon>
        <taxon>Metazoa</taxon>
        <taxon>Chordata</taxon>
        <taxon>Craniata</taxon>
        <taxon>Vertebrata</taxon>
        <taxon>Euteleostomi</taxon>
        <taxon>Actinopterygii</taxon>
        <taxon>Neopterygii</taxon>
        <taxon>Teleostei</taxon>
        <taxon>Neoteleostei</taxon>
        <taxon>Acanthomorphata</taxon>
        <taxon>Ovalentaria</taxon>
        <taxon>Atherinomorphae</taxon>
        <taxon>Cyprinodontiformes</taxon>
        <taxon>Goodeidae</taxon>
        <taxon>Ameca</taxon>
    </lineage>
</organism>